<comment type="subcellular location">
    <subcellularLocation>
        <location evidence="1">Nucleus</location>
    </subcellularLocation>
</comment>
<dbReference type="EMBL" id="QJNU01000098">
    <property type="protein sequence ID" value="RYP07393.1"/>
    <property type="molecule type" value="Genomic_DNA"/>
</dbReference>
<comment type="caution">
    <text evidence="8">The sequence shown here is derived from an EMBL/GenBank/DDBJ whole genome shotgun (WGS) entry which is preliminary data.</text>
</comment>
<dbReference type="GO" id="GO:0005643">
    <property type="term" value="C:nuclear pore"/>
    <property type="evidence" value="ECO:0007669"/>
    <property type="project" value="UniProtKB-ARBA"/>
</dbReference>
<reference evidence="8 9" key="1">
    <citation type="submission" date="2018-06" db="EMBL/GenBank/DDBJ databases">
        <title>Complete Genomes of Monosporascus.</title>
        <authorList>
            <person name="Robinson A.J."/>
            <person name="Natvig D.O."/>
        </authorList>
    </citation>
    <scope>NUCLEOTIDE SEQUENCE [LARGE SCALE GENOMIC DNA]</scope>
    <source>
        <strain evidence="8 9">CBS 110550</strain>
    </source>
</reference>
<evidence type="ECO:0000256" key="2">
    <source>
        <dbReference type="ARBA" id="ARBA00022448"/>
    </source>
</evidence>
<evidence type="ECO:0000259" key="6">
    <source>
        <dbReference type="Pfam" id="PF21486"/>
    </source>
</evidence>
<dbReference type="Pfam" id="PF11715">
    <property type="entry name" value="Beta-prop_Nup120_160"/>
    <property type="match status" value="1"/>
</dbReference>
<proteinExistence type="predicted"/>
<dbReference type="InterPro" id="IPR059141">
    <property type="entry name" value="Beta-prop_Nup120_160"/>
</dbReference>
<feature type="domain" description="Nucleoporin Nup120 helical" evidence="6">
    <location>
        <begin position="629"/>
        <end position="758"/>
    </location>
</feature>
<dbReference type="OrthoDB" id="67716at2759"/>
<evidence type="ECO:0000256" key="3">
    <source>
        <dbReference type="ARBA" id="ARBA00023242"/>
    </source>
</evidence>
<evidence type="ECO:0000259" key="7">
    <source>
        <dbReference type="Pfam" id="PF23300"/>
    </source>
</evidence>
<gene>
    <name evidence="8" type="ORF">DL764_002528</name>
</gene>
<organism evidence="8 9">
    <name type="scientific">Monosporascus ibericus</name>
    <dbReference type="NCBI Taxonomy" id="155417"/>
    <lineage>
        <taxon>Eukaryota</taxon>
        <taxon>Fungi</taxon>
        <taxon>Dikarya</taxon>
        <taxon>Ascomycota</taxon>
        <taxon>Pezizomycotina</taxon>
        <taxon>Sordariomycetes</taxon>
        <taxon>Xylariomycetidae</taxon>
        <taxon>Xylariales</taxon>
        <taxon>Xylariales incertae sedis</taxon>
        <taxon>Monosporascus</taxon>
    </lineage>
</organism>
<accession>A0A4Q4TPQ6</accession>
<dbReference type="InterPro" id="IPR048884">
    <property type="entry name" value="Nup120_helical"/>
</dbReference>
<feature type="compositionally biased region" description="Basic and acidic residues" evidence="4">
    <location>
        <begin position="41"/>
        <end position="54"/>
    </location>
</feature>
<dbReference type="PANTHER" id="PTHR21286">
    <property type="entry name" value="NUCLEAR PORE COMPLEX PROTEIN NUP160"/>
    <property type="match status" value="1"/>
</dbReference>
<dbReference type="PANTHER" id="PTHR21286:SF0">
    <property type="entry name" value="NUCLEAR PORE COMPLEX PROTEIN NUP160"/>
    <property type="match status" value="1"/>
</dbReference>
<sequence>MAYKETRLNFEPSSSAFVVDLELPSAANQGRSRRRANAALDKSHGNAESDDLRTRTCATASSTYHRKHHRYPKSFLWRVLEDDTVLSIRAIDVLRPPKTVDANLILSFHFPHPIRPSCVALTDPEDHDALTVFVLDTVNQLYTLFLRPDSFRKRSFAETGLGDACKVHQSSALKIKQPYRLFAVNNDQFITTLSDGGLVRFDRNKTVNGKVSGFPSSRAARGSNALLGHQSPWKETFYNSKGWVHGFRNILGTRPDLDLTAAAAAAQTSLGNTGASFLFTVCLDHRLRIWNLNSGQILGAMDLLNAERNPQETGKWQLDPSQTNLIRIVGEIEGERLCVTYSPVGSGEFKFWRLRSDDANSVDVDDMFPNLHLVPRPPSGSDVWTLADFVVDQELDDGLHSIVQMWVLWKNNMAYRVQRLEFIIPHGNPETDEIYDAWKNRWFTVFSDNSISTAQTSGPTDPTDVTEKWLRVILSPGKFPRATIEAALNAYERAIGRSKERSSRNSRCLGESICSAIASTSSLGRTSAGEMDNEQFRASSESQWRKFYRILIELDKPRGEALALAYEPESRMPWVVCADRISAVRECSDLEAICHYPNPPDSLSTLISTGRNFLECFSDGMLQICNAVLRSELFQQTTKTDYERIQFFSDKAGFWRQISDEECAQVTDALGQNFNAASTPLYDRLIKCCNQPSAKDAHYPLTEFGLKVSLKSAEDLAELQWNVCFSQLLLLVHMEFEFDQPEDALHNRVDIGHVYRSLVDSLQRLELIRWLSGTQIPIPLSKIDRNNSTATESPLAAKRQFDEHVVVTALEANVAHLLGFNSAESTHSAIAELAADLCAANSNIELQPHFIQCGLLIQERPDLALELSRLCDETPFATYVQGRVHLALKDLTTAATYFKKSAYGMSISLNKEQDRHSSGLLNDTEWNLLYAGLPRYYAHIVALYEKHKAYSFVVEFARLSLQFINNKTPDADVVRTEMQSRLFNGATAISQFELAHSTLVAMKDRALQHSCLQKLVQKMCDNLHNAELVELPFPGLQNAVDEILEHKCRDTVDVVTGVPYHQILYAWRVRRNDYRGAAAVLLDRIQKLRQLGEGDLVLAGGEEGGADALDTPVTRQYLMLINALSCVDPKQAWVTTEAAAGTGAKRRVVTLADVRKEYQDELDRIAAIQNNQFGFAAGDEMEIL</sequence>
<feature type="domain" description="Nucleoporin Nup120/160 beta-propeller" evidence="5">
    <location>
        <begin position="74"/>
        <end position="591"/>
    </location>
</feature>
<evidence type="ECO:0000259" key="5">
    <source>
        <dbReference type="Pfam" id="PF11715"/>
    </source>
</evidence>
<protein>
    <submittedName>
        <fullName evidence="8">Uncharacterized protein</fullName>
    </submittedName>
</protein>
<name>A0A4Q4TPQ6_9PEZI</name>
<dbReference type="InterPro" id="IPR021717">
    <property type="entry name" value="Nucleoporin_Nup160"/>
</dbReference>
<dbReference type="Pfam" id="PF21486">
    <property type="entry name" value="NUP120_helical"/>
    <property type="match status" value="1"/>
</dbReference>
<evidence type="ECO:0000256" key="4">
    <source>
        <dbReference type="SAM" id="MobiDB-lite"/>
    </source>
</evidence>
<dbReference type="InterPro" id="IPR056548">
    <property type="entry name" value="HEAT_Nup120"/>
</dbReference>
<evidence type="ECO:0000313" key="8">
    <source>
        <dbReference type="EMBL" id="RYP07393.1"/>
    </source>
</evidence>
<dbReference type="AlphaFoldDB" id="A0A4Q4TPQ6"/>
<dbReference type="Proteomes" id="UP000293360">
    <property type="component" value="Unassembled WGS sequence"/>
</dbReference>
<keyword evidence="2" id="KW-0813">Transport</keyword>
<dbReference type="STRING" id="155417.A0A4Q4TPQ6"/>
<evidence type="ECO:0000313" key="9">
    <source>
        <dbReference type="Proteomes" id="UP000293360"/>
    </source>
</evidence>
<evidence type="ECO:0000256" key="1">
    <source>
        <dbReference type="ARBA" id="ARBA00004123"/>
    </source>
</evidence>
<feature type="region of interest" description="Disordered" evidence="4">
    <location>
        <begin position="28"/>
        <end position="54"/>
    </location>
</feature>
<dbReference type="GO" id="GO:0017056">
    <property type="term" value="F:structural constituent of nuclear pore"/>
    <property type="evidence" value="ECO:0007669"/>
    <property type="project" value="TreeGrafter"/>
</dbReference>
<feature type="domain" description="Nucleoporin nup120-like HEAT repeat" evidence="7">
    <location>
        <begin position="851"/>
        <end position="1021"/>
    </location>
</feature>
<keyword evidence="3" id="KW-0539">Nucleus</keyword>
<dbReference type="Pfam" id="PF23300">
    <property type="entry name" value="HEAT_Nup120"/>
    <property type="match status" value="1"/>
</dbReference>
<keyword evidence="9" id="KW-1185">Reference proteome</keyword>